<dbReference type="EMBL" id="CAJQZP010001146">
    <property type="protein sequence ID" value="CAG5021523.1"/>
    <property type="molecule type" value="Genomic_DNA"/>
</dbReference>
<keyword evidence="3" id="KW-1185">Reference proteome</keyword>
<gene>
    <name evidence="2" type="ORF">PAPOLLO_LOCUS17547</name>
</gene>
<name>A0A8S3XI39_PARAO</name>
<evidence type="ECO:0000313" key="2">
    <source>
        <dbReference type="EMBL" id="CAG5021523.1"/>
    </source>
</evidence>
<accession>A0A8S3XI39</accession>
<dbReference type="OrthoDB" id="439192at2759"/>
<dbReference type="Proteomes" id="UP000691718">
    <property type="component" value="Unassembled WGS sequence"/>
</dbReference>
<sequence>MVIASISEESGSEYSPSESSNSSVEPIDGVCQREPSKRIRKPPVYYHCQNVHTEQCKLVAYGDAMMRSDSIKWKEAIDREMQTPEEFNT</sequence>
<dbReference type="AlphaFoldDB" id="A0A8S3XI39"/>
<feature type="compositionally biased region" description="Low complexity" evidence="1">
    <location>
        <begin position="1"/>
        <end position="25"/>
    </location>
</feature>
<proteinExistence type="predicted"/>
<reference evidence="2" key="1">
    <citation type="submission" date="2021-04" db="EMBL/GenBank/DDBJ databases">
        <authorList>
            <person name="Tunstrom K."/>
        </authorList>
    </citation>
    <scope>NUCLEOTIDE SEQUENCE</scope>
</reference>
<feature type="region of interest" description="Disordered" evidence="1">
    <location>
        <begin position="1"/>
        <end position="34"/>
    </location>
</feature>
<comment type="caution">
    <text evidence="2">The sequence shown here is derived from an EMBL/GenBank/DDBJ whole genome shotgun (WGS) entry which is preliminary data.</text>
</comment>
<evidence type="ECO:0000256" key="1">
    <source>
        <dbReference type="SAM" id="MobiDB-lite"/>
    </source>
</evidence>
<protein>
    <submittedName>
        <fullName evidence="2">(apollo) hypothetical protein</fullName>
    </submittedName>
</protein>
<organism evidence="2 3">
    <name type="scientific">Parnassius apollo</name>
    <name type="common">Apollo butterfly</name>
    <name type="synonym">Papilio apollo</name>
    <dbReference type="NCBI Taxonomy" id="110799"/>
    <lineage>
        <taxon>Eukaryota</taxon>
        <taxon>Metazoa</taxon>
        <taxon>Ecdysozoa</taxon>
        <taxon>Arthropoda</taxon>
        <taxon>Hexapoda</taxon>
        <taxon>Insecta</taxon>
        <taxon>Pterygota</taxon>
        <taxon>Neoptera</taxon>
        <taxon>Endopterygota</taxon>
        <taxon>Lepidoptera</taxon>
        <taxon>Glossata</taxon>
        <taxon>Ditrysia</taxon>
        <taxon>Papilionoidea</taxon>
        <taxon>Papilionidae</taxon>
        <taxon>Parnassiinae</taxon>
        <taxon>Parnassini</taxon>
        <taxon>Parnassius</taxon>
        <taxon>Parnassius</taxon>
    </lineage>
</organism>
<evidence type="ECO:0000313" key="3">
    <source>
        <dbReference type="Proteomes" id="UP000691718"/>
    </source>
</evidence>